<organism evidence="1 2">
    <name type="scientific">Cricetulus griseus</name>
    <name type="common">Chinese hamster</name>
    <name type="synonym">Cricetulus barabensis griseus</name>
    <dbReference type="NCBI Taxonomy" id="10029"/>
    <lineage>
        <taxon>Eukaryota</taxon>
        <taxon>Metazoa</taxon>
        <taxon>Chordata</taxon>
        <taxon>Craniata</taxon>
        <taxon>Vertebrata</taxon>
        <taxon>Euteleostomi</taxon>
        <taxon>Mammalia</taxon>
        <taxon>Eutheria</taxon>
        <taxon>Euarchontoglires</taxon>
        <taxon>Glires</taxon>
        <taxon>Rodentia</taxon>
        <taxon>Myomorpha</taxon>
        <taxon>Muroidea</taxon>
        <taxon>Cricetidae</taxon>
        <taxon>Cricetinae</taxon>
        <taxon>Cricetulus</taxon>
    </lineage>
</organism>
<protein>
    <submittedName>
        <fullName evidence="1">Uncharacterized protein</fullName>
    </submittedName>
</protein>
<dbReference type="Proteomes" id="UP000001075">
    <property type="component" value="Unassembled WGS sequence"/>
</dbReference>
<evidence type="ECO:0000313" key="2">
    <source>
        <dbReference type="Proteomes" id="UP000001075"/>
    </source>
</evidence>
<dbReference type="AlphaFoldDB" id="G3HHS6"/>
<sequence>MQVTCFYTLQQHSWDHKAVDFMIKMRAEVQRELASFSPQNVLVTVKMSNIPQAHANPSHHCRGSHCNDIM</sequence>
<gene>
    <name evidence="1" type="ORF">I79_010185</name>
</gene>
<name>G3HHS6_CRIGR</name>
<dbReference type="EMBL" id="JH000386">
    <property type="protein sequence ID" value="EGW03868.1"/>
    <property type="molecule type" value="Genomic_DNA"/>
</dbReference>
<reference evidence="2" key="1">
    <citation type="journal article" date="2011" name="Nat. Biotechnol.">
        <title>The genomic sequence of the Chinese hamster ovary (CHO)-K1 cell line.</title>
        <authorList>
            <person name="Xu X."/>
            <person name="Nagarajan H."/>
            <person name="Lewis N.E."/>
            <person name="Pan S."/>
            <person name="Cai Z."/>
            <person name="Liu X."/>
            <person name="Chen W."/>
            <person name="Xie M."/>
            <person name="Wang W."/>
            <person name="Hammond S."/>
            <person name="Andersen M.R."/>
            <person name="Neff N."/>
            <person name="Passarelli B."/>
            <person name="Koh W."/>
            <person name="Fan H.C."/>
            <person name="Wang J."/>
            <person name="Gui Y."/>
            <person name="Lee K.H."/>
            <person name="Betenbaugh M.J."/>
            <person name="Quake S.R."/>
            <person name="Famili I."/>
            <person name="Palsson B.O."/>
            <person name="Wang J."/>
        </authorList>
    </citation>
    <scope>NUCLEOTIDE SEQUENCE [LARGE SCALE GENOMIC DNA]</scope>
    <source>
        <strain evidence="2">CHO K1 cell line</strain>
    </source>
</reference>
<dbReference type="InParanoid" id="G3HHS6"/>
<accession>G3HHS6</accession>
<proteinExistence type="predicted"/>
<evidence type="ECO:0000313" key="1">
    <source>
        <dbReference type="EMBL" id="EGW03868.1"/>
    </source>
</evidence>